<organism evidence="1 2">
    <name type="scientific">Paramecium bursaria Chlorella virus FR483</name>
    <name type="common">PBCV-FR483</name>
    <dbReference type="NCBI Taxonomy" id="399781"/>
    <lineage>
        <taxon>Viruses</taxon>
        <taxon>Varidnaviria</taxon>
        <taxon>Bamfordvirae</taxon>
        <taxon>Nucleocytoviricota</taxon>
        <taxon>Megaviricetes</taxon>
        <taxon>Algavirales</taxon>
        <taxon>Phycodnaviridae</taxon>
        <taxon>Chlorovirus</taxon>
        <taxon>Chlorovirus conductrix</taxon>
        <taxon>Paramecium bursaria Chlorella virus A1</taxon>
    </lineage>
</organism>
<accession>A7J671</accession>
<organismHost>
    <name type="scientific">Paramecium bursaria</name>
    <dbReference type="NCBI Taxonomy" id="74790"/>
</organismHost>
<dbReference type="RefSeq" id="YP_001425649.1">
    <property type="nucleotide sequence ID" value="NC_008603.1"/>
</dbReference>
<evidence type="ECO:0000313" key="2">
    <source>
        <dbReference type="Proteomes" id="UP000204095"/>
    </source>
</evidence>
<reference evidence="1 2" key="1">
    <citation type="journal article" date="2007" name="Virology">
        <title>Sequence and annotation of the 314-kb MT325 and the 321-kb FR483 viruses that infect Chlorella Pbi.</title>
        <authorList>
            <person name="Fitzgerald L.A."/>
            <person name="Graves M.V."/>
            <person name="Li X."/>
            <person name="Feldblyum T."/>
            <person name="Hartigan J."/>
            <person name="Van Etten J.L."/>
        </authorList>
    </citation>
    <scope>NUCLEOTIDE SEQUENCE [LARGE SCALE GENOMIC DNA]</scope>
    <source>
        <strain evidence="1 2">FR483</strain>
    </source>
</reference>
<dbReference type="GeneID" id="5469823"/>
<sequence>MYGLETLHCVQNCCEYYPRNNEQPVFVDVGAIDAPALGINRIRKNCEQEPPEDASLPVTSSFIKTYQFFQFVLNGQSGITLDVFCVFYIYRVIVAACLDRSIPTGLATKVFTFILECRIQHCDRNDYDQDRI</sequence>
<dbReference type="EMBL" id="DQ890022">
    <property type="protein sequence ID" value="ABT15302.1"/>
    <property type="molecule type" value="Genomic_DNA"/>
</dbReference>
<protein>
    <submittedName>
        <fullName evidence="1">Uncharacterized protein n017L</fullName>
    </submittedName>
</protein>
<dbReference type="KEGG" id="vg:5469823"/>
<dbReference type="Proteomes" id="UP000204095">
    <property type="component" value="Segment"/>
</dbReference>
<proteinExistence type="predicted"/>
<evidence type="ECO:0000313" key="1">
    <source>
        <dbReference type="EMBL" id="ABT15302.1"/>
    </source>
</evidence>
<name>A7J671_PBCVF</name>
<gene>
    <name evidence="1" type="primary">n017L</name>
    <name evidence="1" type="ORF">FR483_n017L</name>
</gene>